<evidence type="ECO:0000259" key="10">
    <source>
        <dbReference type="Pfam" id="PF01593"/>
    </source>
</evidence>
<dbReference type="InterPro" id="IPR050281">
    <property type="entry name" value="Flavin_monoamine_oxidase"/>
</dbReference>
<dbReference type="InterPro" id="IPR001613">
    <property type="entry name" value="Flavin_amine_oxidase"/>
</dbReference>
<evidence type="ECO:0000256" key="9">
    <source>
        <dbReference type="RuleBase" id="RU362067"/>
    </source>
</evidence>
<keyword evidence="4" id="KW-0963">Cytoplasm</keyword>
<evidence type="ECO:0000256" key="7">
    <source>
        <dbReference type="ARBA" id="ARBA00023002"/>
    </source>
</evidence>
<evidence type="ECO:0000256" key="5">
    <source>
        <dbReference type="ARBA" id="ARBA00022630"/>
    </source>
</evidence>
<dbReference type="GO" id="GO:0008131">
    <property type="term" value="F:primary methylamine oxidase activity"/>
    <property type="evidence" value="ECO:0007669"/>
    <property type="project" value="UniProtKB-ARBA"/>
</dbReference>
<keyword evidence="6 9" id="KW-0274">FAD</keyword>
<evidence type="ECO:0000256" key="1">
    <source>
        <dbReference type="ARBA" id="ARBA00001974"/>
    </source>
</evidence>
<evidence type="ECO:0000256" key="6">
    <source>
        <dbReference type="ARBA" id="ARBA00022827"/>
    </source>
</evidence>
<evidence type="ECO:0000256" key="8">
    <source>
        <dbReference type="PIRSR" id="PIRSR601613-1"/>
    </source>
</evidence>
<feature type="binding site" evidence="8">
    <location>
        <begin position="33"/>
        <end position="34"/>
    </location>
    <ligand>
        <name>FAD</name>
        <dbReference type="ChEBI" id="CHEBI:57692"/>
    </ligand>
</feature>
<dbReference type="EMBL" id="REGN01010255">
    <property type="protein sequence ID" value="RMZ99363.1"/>
    <property type="molecule type" value="Genomic_DNA"/>
</dbReference>
<proteinExistence type="inferred from homology"/>
<dbReference type="STRING" id="10195.A0A3M7PK43"/>
<dbReference type="PRINTS" id="PR00757">
    <property type="entry name" value="AMINEOXDASEF"/>
</dbReference>
<dbReference type="InterPro" id="IPR002937">
    <property type="entry name" value="Amino_oxidase"/>
</dbReference>
<gene>
    <name evidence="11" type="ORF">BpHYR1_024832</name>
</gene>
<evidence type="ECO:0000313" key="11">
    <source>
        <dbReference type="EMBL" id="RMZ99363.1"/>
    </source>
</evidence>
<comment type="subcellular location">
    <subcellularLocation>
        <location evidence="2">Cytoplasm</location>
    </subcellularLocation>
</comment>
<evidence type="ECO:0000313" key="12">
    <source>
        <dbReference type="Proteomes" id="UP000276133"/>
    </source>
</evidence>
<dbReference type="EC" id="1.4.3.-" evidence="9"/>
<dbReference type="GO" id="GO:0005737">
    <property type="term" value="C:cytoplasm"/>
    <property type="evidence" value="ECO:0007669"/>
    <property type="project" value="UniProtKB-SubCell"/>
</dbReference>
<feature type="binding site" evidence="8">
    <location>
        <position position="221"/>
    </location>
    <ligand>
        <name>FAD</name>
        <dbReference type="ChEBI" id="CHEBI:57692"/>
    </ligand>
</feature>
<name>A0A3M7PK43_BRAPC</name>
<comment type="caution">
    <text evidence="11">The sequence shown here is derived from an EMBL/GenBank/DDBJ whole genome shotgun (WGS) entry which is preliminary data.</text>
</comment>
<evidence type="ECO:0000256" key="2">
    <source>
        <dbReference type="ARBA" id="ARBA00004496"/>
    </source>
</evidence>
<dbReference type="Proteomes" id="UP000276133">
    <property type="component" value="Unassembled WGS sequence"/>
</dbReference>
<dbReference type="InterPro" id="IPR036188">
    <property type="entry name" value="FAD/NAD-bd_sf"/>
</dbReference>
<dbReference type="Gene3D" id="3.90.660.10">
    <property type="match status" value="1"/>
</dbReference>
<sequence>MNKKVVIIGAGIAGLAAANYFTEQNFDDFVILEASSEIGGRIKTLPFQKSFIEFGAQWMHGTENNPVYDIAVSLDAIDESIDKADNWYYSSQDGQRLSDDLVEPVQKEAQCLLENLSEMVDENDLSQSIGALLDDLYPDIEKKFEGEMDSSVIKGIFQAALNVEKFENSCDDLHDVSANGWNNFETLGGNLLTNNKYGYGKIVDYLASKLTGNQLKLNQAVEKIDWSDDEVIITAFDGKQNKRYKWICEAVLCTVSLGFLKQNHYELFEPKLPPNKIDAINCLGFGCLNKIFVVFDQDFEPDFQGLQVIWREDADFELENSKEKWNLDDLDFCRALDYFEKLPNHKNVLLAFTVGSYSEVIEQLEDDCVLDVISELIEKCFAHANLPRPVKIIRSRWSSNEYAKGSYSYFKVGSSTDDVDALAQSVQYRLYFAGEATIYKHLGTVHGAYISGYEQATKILSIIEDE</sequence>
<feature type="binding site" evidence="8">
    <location>
        <position position="352"/>
    </location>
    <ligand>
        <name>substrate</name>
    </ligand>
</feature>
<dbReference type="PANTHER" id="PTHR10742:SF405">
    <property type="entry name" value="PEROXISOMAL N(1)-ACETYL-SPERMINE_SPERMIDINE OXIDASE"/>
    <property type="match status" value="1"/>
</dbReference>
<keyword evidence="5 9" id="KW-0285">Flavoprotein</keyword>
<evidence type="ECO:0000256" key="4">
    <source>
        <dbReference type="ARBA" id="ARBA00022490"/>
    </source>
</evidence>
<keyword evidence="7 9" id="KW-0560">Oxidoreductase</keyword>
<comment type="cofactor">
    <cofactor evidence="1 9">
        <name>FAD</name>
        <dbReference type="ChEBI" id="CHEBI:57692"/>
    </cofactor>
</comment>
<dbReference type="PANTHER" id="PTHR10742">
    <property type="entry name" value="FLAVIN MONOAMINE OXIDASE"/>
    <property type="match status" value="1"/>
</dbReference>
<dbReference type="OrthoDB" id="5046242at2759"/>
<comment type="similarity">
    <text evidence="3 9">Belongs to the flavin monoamine oxidase family.</text>
</comment>
<dbReference type="SUPFAM" id="SSF54373">
    <property type="entry name" value="FAD-linked reductases, C-terminal domain"/>
    <property type="match status" value="1"/>
</dbReference>
<keyword evidence="12" id="KW-1185">Reference proteome</keyword>
<reference evidence="11 12" key="1">
    <citation type="journal article" date="2018" name="Sci. Rep.">
        <title>Genomic signatures of local adaptation to the degree of environmental predictability in rotifers.</title>
        <authorList>
            <person name="Franch-Gras L."/>
            <person name="Hahn C."/>
            <person name="Garcia-Roger E.M."/>
            <person name="Carmona M.J."/>
            <person name="Serra M."/>
            <person name="Gomez A."/>
        </authorList>
    </citation>
    <scope>NUCLEOTIDE SEQUENCE [LARGE SCALE GENOMIC DNA]</scope>
    <source>
        <strain evidence="11">HYR1</strain>
    </source>
</reference>
<dbReference type="GO" id="GO:0046592">
    <property type="term" value="F:polyamine oxidase activity"/>
    <property type="evidence" value="ECO:0007669"/>
    <property type="project" value="TreeGrafter"/>
</dbReference>
<feature type="domain" description="Amine oxidase" evidence="10">
    <location>
        <begin position="12"/>
        <end position="460"/>
    </location>
</feature>
<protein>
    <recommendedName>
        <fullName evidence="9">Amine oxidase</fullName>
        <ecNumber evidence="9">1.4.3.-</ecNumber>
    </recommendedName>
</protein>
<dbReference type="AlphaFoldDB" id="A0A3M7PK43"/>
<dbReference type="Gene3D" id="3.50.50.60">
    <property type="entry name" value="FAD/NAD(P)-binding domain"/>
    <property type="match status" value="1"/>
</dbReference>
<dbReference type="Pfam" id="PF01593">
    <property type="entry name" value="Amino_oxidase"/>
    <property type="match status" value="1"/>
</dbReference>
<organism evidence="11 12">
    <name type="scientific">Brachionus plicatilis</name>
    <name type="common">Marine rotifer</name>
    <name type="synonym">Brachionus muelleri</name>
    <dbReference type="NCBI Taxonomy" id="10195"/>
    <lineage>
        <taxon>Eukaryota</taxon>
        <taxon>Metazoa</taxon>
        <taxon>Spiralia</taxon>
        <taxon>Gnathifera</taxon>
        <taxon>Rotifera</taxon>
        <taxon>Eurotatoria</taxon>
        <taxon>Monogononta</taxon>
        <taxon>Pseudotrocha</taxon>
        <taxon>Ploima</taxon>
        <taxon>Brachionidae</taxon>
        <taxon>Brachionus</taxon>
    </lineage>
</organism>
<dbReference type="SUPFAM" id="SSF51905">
    <property type="entry name" value="FAD/NAD(P)-binding domain"/>
    <property type="match status" value="1"/>
</dbReference>
<accession>A0A3M7PK43</accession>
<evidence type="ECO:0000256" key="3">
    <source>
        <dbReference type="ARBA" id="ARBA00005995"/>
    </source>
</evidence>